<feature type="transmembrane region" description="Helical" evidence="1">
    <location>
        <begin position="41"/>
        <end position="63"/>
    </location>
</feature>
<evidence type="ECO:0000313" key="3">
    <source>
        <dbReference type="Proteomes" id="UP000321113"/>
    </source>
</evidence>
<evidence type="ECO:0000256" key="1">
    <source>
        <dbReference type="SAM" id="Phobius"/>
    </source>
</evidence>
<evidence type="ECO:0000313" key="2">
    <source>
        <dbReference type="EMBL" id="GEM79148.1"/>
    </source>
</evidence>
<keyword evidence="1" id="KW-0472">Membrane</keyword>
<sequence length="72" mass="7730">MDFKKVTQIGGIILIFSALVMVISILVSFPFASHFSIGTQIAAHIVTILTAGVLKVGYVAFIVGKYERGLAF</sequence>
<name>A0A511QP83_9VIBR</name>
<keyword evidence="1" id="KW-0812">Transmembrane</keyword>
<dbReference type="AlphaFoldDB" id="A0A511QP83"/>
<dbReference type="Proteomes" id="UP000321113">
    <property type="component" value="Unassembled WGS sequence"/>
</dbReference>
<comment type="caution">
    <text evidence="2">The sequence shown here is derived from an EMBL/GenBank/DDBJ whole genome shotgun (WGS) entry which is preliminary data.</text>
</comment>
<dbReference type="EMBL" id="BJXK01000004">
    <property type="protein sequence ID" value="GEM79148.1"/>
    <property type="molecule type" value="Genomic_DNA"/>
</dbReference>
<reference evidence="2 3" key="1">
    <citation type="submission" date="2019-07" db="EMBL/GenBank/DDBJ databases">
        <title>Whole genome shotgun sequence of Vibrio superstes NBRC 103154.</title>
        <authorList>
            <person name="Hosoyama A."/>
            <person name="Uohara A."/>
            <person name="Ohji S."/>
            <person name="Ichikawa N."/>
        </authorList>
    </citation>
    <scope>NUCLEOTIDE SEQUENCE [LARGE SCALE GENOMIC DNA]</scope>
    <source>
        <strain evidence="2 3">NBRC 103154</strain>
    </source>
</reference>
<gene>
    <name evidence="2" type="ORF">VSU01S_13930</name>
</gene>
<protein>
    <submittedName>
        <fullName evidence="2">Uncharacterized protein</fullName>
    </submittedName>
</protein>
<organism evidence="2 3">
    <name type="scientific">Vibrio superstes NBRC 103154</name>
    <dbReference type="NCBI Taxonomy" id="1219062"/>
    <lineage>
        <taxon>Bacteria</taxon>
        <taxon>Pseudomonadati</taxon>
        <taxon>Pseudomonadota</taxon>
        <taxon>Gammaproteobacteria</taxon>
        <taxon>Vibrionales</taxon>
        <taxon>Vibrionaceae</taxon>
        <taxon>Vibrio</taxon>
    </lineage>
</organism>
<keyword evidence="1" id="KW-1133">Transmembrane helix</keyword>
<accession>A0A511QP83</accession>
<dbReference type="OrthoDB" id="6305308at2"/>
<proteinExistence type="predicted"/>
<dbReference type="RefSeq" id="WP_119008430.1">
    <property type="nucleotide sequence ID" value="NZ_BJXK01000004.1"/>
</dbReference>
<keyword evidence="3" id="KW-1185">Reference proteome</keyword>
<feature type="transmembrane region" description="Helical" evidence="1">
    <location>
        <begin position="12"/>
        <end position="35"/>
    </location>
</feature>